<sequence length="168" mass="17517">MKCTLVLAALASLAAAQSVVIHAPAPQSTFSPGDECVVDVERVVRPYPRFTVPCAVRLTQTPLQNNLILSNDVSVAIGLLSCANDSTEGNCSGDGTDSQIGRVLFSGPYAPKSVPGTLGFAQNYTVTVPADFPKGSAALSVAHFFLLGSQTISASAHIEVRSEIINIE</sequence>
<proteinExistence type="predicted"/>
<gene>
    <name evidence="2" type="ORF">TRAPUB_10645</name>
</gene>
<dbReference type="InterPro" id="IPR045469">
    <property type="entry name" value="Nis1"/>
</dbReference>
<organism evidence="2 3">
    <name type="scientific">Trametes pubescens</name>
    <name type="common">White-rot fungus</name>
    <dbReference type="NCBI Taxonomy" id="154538"/>
    <lineage>
        <taxon>Eukaryota</taxon>
        <taxon>Fungi</taxon>
        <taxon>Dikarya</taxon>
        <taxon>Basidiomycota</taxon>
        <taxon>Agaricomycotina</taxon>
        <taxon>Agaricomycetes</taxon>
        <taxon>Polyporales</taxon>
        <taxon>Polyporaceae</taxon>
        <taxon>Trametes</taxon>
    </lineage>
</organism>
<dbReference type="OMA" id="FAQNYTV"/>
<name>A0A1M2VZ54_TRAPU</name>
<feature type="signal peptide" evidence="1">
    <location>
        <begin position="1"/>
        <end position="16"/>
    </location>
</feature>
<comment type="caution">
    <text evidence="2">The sequence shown here is derived from an EMBL/GenBank/DDBJ whole genome shotgun (WGS) entry which is preliminary data.</text>
</comment>
<accession>A0A1M2VZ54</accession>
<dbReference type="Proteomes" id="UP000184267">
    <property type="component" value="Unassembled WGS sequence"/>
</dbReference>
<evidence type="ECO:0000256" key="1">
    <source>
        <dbReference type="SAM" id="SignalP"/>
    </source>
</evidence>
<protein>
    <recommendedName>
        <fullName evidence="4">Phosphatidylglycerol/phosphatidylinositol transfer protein</fullName>
    </recommendedName>
</protein>
<dbReference type="EMBL" id="MNAD01000447">
    <property type="protein sequence ID" value="OJT12810.1"/>
    <property type="molecule type" value="Genomic_DNA"/>
</dbReference>
<evidence type="ECO:0000313" key="3">
    <source>
        <dbReference type="Proteomes" id="UP000184267"/>
    </source>
</evidence>
<evidence type="ECO:0008006" key="4">
    <source>
        <dbReference type="Google" id="ProtNLM"/>
    </source>
</evidence>
<dbReference type="OrthoDB" id="2743179at2759"/>
<feature type="chain" id="PRO_5012928312" description="Phosphatidylglycerol/phosphatidylinositol transfer protein" evidence="1">
    <location>
        <begin position="17"/>
        <end position="168"/>
    </location>
</feature>
<dbReference type="Pfam" id="PF19271">
    <property type="entry name" value="Nis1"/>
    <property type="match status" value="1"/>
</dbReference>
<evidence type="ECO:0000313" key="2">
    <source>
        <dbReference type="EMBL" id="OJT12810.1"/>
    </source>
</evidence>
<reference evidence="2 3" key="1">
    <citation type="submission" date="2016-10" db="EMBL/GenBank/DDBJ databases">
        <title>Genome sequence of the basidiomycete white-rot fungus Trametes pubescens.</title>
        <authorList>
            <person name="Makela M.R."/>
            <person name="Granchi Z."/>
            <person name="Peng M."/>
            <person name="De Vries R.P."/>
            <person name="Grigoriev I."/>
            <person name="Riley R."/>
            <person name="Hilden K."/>
        </authorList>
    </citation>
    <scope>NUCLEOTIDE SEQUENCE [LARGE SCALE GENOMIC DNA]</scope>
    <source>
        <strain evidence="2 3">FBCC735</strain>
    </source>
</reference>
<keyword evidence="1" id="KW-0732">Signal</keyword>
<dbReference type="AlphaFoldDB" id="A0A1M2VZ54"/>
<keyword evidence="3" id="KW-1185">Reference proteome</keyword>